<name>A0A6J4HCC2_9ACTN</name>
<feature type="transmembrane region" description="Helical" evidence="6">
    <location>
        <begin position="333"/>
        <end position="354"/>
    </location>
</feature>
<feature type="transmembrane region" description="Helical" evidence="6">
    <location>
        <begin position="252"/>
        <end position="271"/>
    </location>
</feature>
<gene>
    <name evidence="7" type="ORF">AVDCRST_MAG10-524</name>
</gene>
<evidence type="ECO:0000256" key="4">
    <source>
        <dbReference type="ARBA" id="ARBA00022989"/>
    </source>
</evidence>
<proteinExistence type="predicted"/>
<keyword evidence="7" id="KW-0132">Cell division</keyword>
<organism evidence="7">
    <name type="scientific">uncultured Acidimicrobiales bacterium</name>
    <dbReference type="NCBI Taxonomy" id="310071"/>
    <lineage>
        <taxon>Bacteria</taxon>
        <taxon>Bacillati</taxon>
        <taxon>Actinomycetota</taxon>
        <taxon>Acidimicrobiia</taxon>
        <taxon>Acidimicrobiales</taxon>
        <taxon>environmental samples</taxon>
    </lineage>
</organism>
<feature type="transmembrane region" description="Helical" evidence="6">
    <location>
        <begin position="128"/>
        <end position="146"/>
    </location>
</feature>
<dbReference type="GO" id="GO:0051301">
    <property type="term" value="P:cell division"/>
    <property type="evidence" value="ECO:0007669"/>
    <property type="project" value="UniProtKB-KW"/>
</dbReference>
<evidence type="ECO:0000256" key="2">
    <source>
        <dbReference type="ARBA" id="ARBA00022692"/>
    </source>
</evidence>
<keyword evidence="4 6" id="KW-1133">Transmembrane helix</keyword>
<feature type="transmembrane region" description="Helical" evidence="6">
    <location>
        <begin position="166"/>
        <end position="182"/>
    </location>
</feature>
<dbReference type="Pfam" id="PF01098">
    <property type="entry name" value="FTSW_RODA_SPOVE"/>
    <property type="match status" value="1"/>
</dbReference>
<dbReference type="InterPro" id="IPR001182">
    <property type="entry name" value="FtsW/RodA"/>
</dbReference>
<keyword evidence="5 6" id="KW-0472">Membrane</keyword>
<evidence type="ECO:0000256" key="6">
    <source>
        <dbReference type="SAM" id="Phobius"/>
    </source>
</evidence>
<evidence type="ECO:0000313" key="7">
    <source>
        <dbReference type="EMBL" id="CAA9218455.1"/>
    </source>
</evidence>
<dbReference type="EMBL" id="CADCTB010000035">
    <property type="protein sequence ID" value="CAA9218455.1"/>
    <property type="molecule type" value="Genomic_DNA"/>
</dbReference>
<feature type="transmembrane region" description="Helical" evidence="6">
    <location>
        <begin position="228"/>
        <end position="245"/>
    </location>
</feature>
<keyword evidence="7" id="KW-0131">Cell cycle</keyword>
<feature type="transmembrane region" description="Helical" evidence="6">
    <location>
        <begin position="43"/>
        <end position="60"/>
    </location>
</feature>
<feature type="transmembrane region" description="Helical" evidence="6">
    <location>
        <begin position="203"/>
        <end position="222"/>
    </location>
</feature>
<feature type="transmembrane region" description="Helical" evidence="6">
    <location>
        <begin position="96"/>
        <end position="116"/>
    </location>
</feature>
<dbReference type="PANTHER" id="PTHR30474">
    <property type="entry name" value="CELL CYCLE PROTEIN"/>
    <property type="match status" value="1"/>
</dbReference>
<dbReference type="GO" id="GO:0032153">
    <property type="term" value="C:cell division site"/>
    <property type="evidence" value="ECO:0007669"/>
    <property type="project" value="TreeGrafter"/>
</dbReference>
<feature type="transmembrane region" description="Helical" evidence="6">
    <location>
        <begin position="399"/>
        <end position="418"/>
    </location>
</feature>
<accession>A0A6J4HCC2</accession>
<dbReference type="PANTHER" id="PTHR30474:SF3">
    <property type="entry name" value="PEPTIDOGLYCAN GLYCOSYLTRANSFERASE RODA"/>
    <property type="match status" value="1"/>
</dbReference>
<comment type="subcellular location">
    <subcellularLocation>
        <location evidence="1">Membrane</location>
        <topology evidence="1">Multi-pass membrane protein</topology>
    </subcellularLocation>
</comment>
<keyword evidence="2 6" id="KW-0812">Transmembrane</keyword>
<dbReference type="AlphaFoldDB" id="A0A6J4HCC2"/>
<dbReference type="GO" id="GO:0008360">
    <property type="term" value="P:regulation of cell shape"/>
    <property type="evidence" value="ECO:0007669"/>
    <property type="project" value="UniProtKB-KW"/>
</dbReference>
<evidence type="ECO:0000256" key="1">
    <source>
        <dbReference type="ARBA" id="ARBA00004141"/>
    </source>
</evidence>
<protein>
    <submittedName>
        <fullName evidence="7">FtsW-like cell division membrane protein CA_C0505</fullName>
    </submittedName>
</protein>
<keyword evidence="3" id="KW-0133">Cell shape</keyword>
<evidence type="ECO:0000256" key="3">
    <source>
        <dbReference type="ARBA" id="ARBA00022960"/>
    </source>
</evidence>
<dbReference type="GO" id="GO:0015648">
    <property type="term" value="F:lipid-linked peptidoglycan transporter activity"/>
    <property type="evidence" value="ECO:0007669"/>
    <property type="project" value="TreeGrafter"/>
</dbReference>
<evidence type="ECO:0000256" key="5">
    <source>
        <dbReference type="ARBA" id="ARBA00023136"/>
    </source>
</evidence>
<feature type="transmembrane region" description="Helical" evidence="6">
    <location>
        <begin position="12"/>
        <end position="31"/>
    </location>
</feature>
<sequence length="436" mass="46193">MNTVVGALRRNTELGLMLMAGILTAGAYTLAGLGRSASLPANLVPFLLVILGLLAVAHVATRRLAPSADGILLPLAGLLNGVGYVFIARLDSDLAALQALWTALGVGAFVATLALVRRARDIERLRYTFALIGIGLLLMPLLPGIGQNINGARLWVRIGSVTFQPGELAKIALAVFFASYLVEKQPLLAMGTRKVIGVWLPNVRHIGPIILAWAFSLIVMFFEKDLGSSLLFFALFITMLWVATARNFYLGIGLFMFAAGALIAWSTFAHVKTRISILTDPWSVANGAGYQTVQALFAFAAGGLTGTNIGQGNPQRIPAVSTDFIFAAIGEELGLLGTAAVLMAFLLMVGAGLRIAMRVEPPFEKLLAAGLTAIIGLQTFIILGGVTRLIPLTGITLPFVSYGGSSLISNYILLALLLRISADDHARVQAQAQVMA</sequence>
<reference evidence="7" key="1">
    <citation type="submission" date="2020-02" db="EMBL/GenBank/DDBJ databases">
        <authorList>
            <person name="Meier V. D."/>
        </authorList>
    </citation>
    <scope>NUCLEOTIDE SEQUENCE</scope>
    <source>
        <strain evidence="7">AVDCRST_MAG10</strain>
    </source>
</reference>
<dbReference type="GO" id="GO:0005886">
    <property type="term" value="C:plasma membrane"/>
    <property type="evidence" value="ECO:0007669"/>
    <property type="project" value="TreeGrafter"/>
</dbReference>
<feature type="transmembrane region" description="Helical" evidence="6">
    <location>
        <begin position="72"/>
        <end position="90"/>
    </location>
</feature>
<feature type="transmembrane region" description="Helical" evidence="6">
    <location>
        <begin position="366"/>
        <end position="387"/>
    </location>
</feature>